<name>A0A1Q5TGU3_9GAMM</name>
<dbReference type="Proteomes" id="UP000186277">
    <property type="component" value="Unassembled WGS sequence"/>
</dbReference>
<keyword evidence="1" id="KW-1133">Transmembrane helix</keyword>
<gene>
    <name evidence="2" type="ORF">Xentx_03603</name>
</gene>
<keyword evidence="3" id="KW-1185">Reference proteome</keyword>
<reference evidence="2 3" key="1">
    <citation type="submission" date="2016-09" db="EMBL/GenBank/DDBJ databases">
        <title>Xenorhabdus thuongxuanensis sp. nov. and Xenorhabdus eapokensis sp. nov., isolated from Steinernema species.</title>
        <authorList>
            <person name="Kaempfer P."/>
            <person name="Tobias N.J."/>
            <person name="Phan Ke L."/>
            <person name="Bode H.B."/>
            <person name="Glaeser S.P."/>
        </authorList>
    </citation>
    <scope>NUCLEOTIDE SEQUENCE [LARGE SCALE GENOMIC DNA]</scope>
    <source>
        <strain evidence="2 3">30TX1</strain>
    </source>
</reference>
<comment type="caution">
    <text evidence="2">The sequence shown here is derived from an EMBL/GenBank/DDBJ whole genome shotgun (WGS) entry which is preliminary data.</text>
</comment>
<protein>
    <submittedName>
        <fullName evidence="2">Uncharacterized protein</fullName>
    </submittedName>
</protein>
<organism evidence="2 3">
    <name type="scientific">Xenorhabdus thuongxuanensis</name>
    <dbReference type="NCBI Taxonomy" id="1873484"/>
    <lineage>
        <taxon>Bacteria</taxon>
        <taxon>Pseudomonadati</taxon>
        <taxon>Pseudomonadota</taxon>
        <taxon>Gammaproteobacteria</taxon>
        <taxon>Enterobacterales</taxon>
        <taxon>Morganellaceae</taxon>
        <taxon>Xenorhabdus</taxon>
    </lineage>
</organism>
<feature type="transmembrane region" description="Helical" evidence="1">
    <location>
        <begin position="30"/>
        <end position="51"/>
    </location>
</feature>
<proteinExistence type="predicted"/>
<evidence type="ECO:0000313" key="2">
    <source>
        <dbReference type="EMBL" id="OKO99440.1"/>
    </source>
</evidence>
<dbReference type="EMBL" id="MKGR01000074">
    <property type="protein sequence ID" value="OKO99440.1"/>
    <property type="molecule type" value="Genomic_DNA"/>
</dbReference>
<dbReference type="AlphaFoldDB" id="A0A1Q5TGU3"/>
<keyword evidence="1" id="KW-0472">Membrane</keyword>
<keyword evidence="1" id="KW-0812">Transmembrane</keyword>
<evidence type="ECO:0000313" key="3">
    <source>
        <dbReference type="Proteomes" id="UP000186277"/>
    </source>
</evidence>
<accession>A0A1Q5TGU3</accession>
<evidence type="ECO:0000256" key="1">
    <source>
        <dbReference type="SAM" id="Phobius"/>
    </source>
</evidence>
<sequence>MNQLTRVQHKYKITSDDFNRKPTNTHCKNPLGMILVSIGLATTMLTPLLSIL</sequence>